<feature type="transmembrane region" description="Helical" evidence="7">
    <location>
        <begin position="12"/>
        <end position="41"/>
    </location>
</feature>
<dbReference type="AlphaFoldDB" id="A0A832V198"/>
<proteinExistence type="predicted"/>
<evidence type="ECO:0000256" key="1">
    <source>
        <dbReference type="ARBA" id="ARBA00004651"/>
    </source>
</evidence>
<dbReference type="EMBL" id="DVAB01000052">
    <property type="protein sequence ID" value="HIK01009.1"/>
    <property type="molecule type" value="Genomic_DNA"/>
</dbReference>
<dbReference type="Pfam" id="PF13396">
    <property type="entry name" value="PLDc_N"/>
    <property type="match status" value="1"/>
</dbReference>
<evidence type="ECO:0000256" key="6">
    <source>
        <dbReference type="SAM" id="MobiDB-lite"/>
    </source>
</evidence>
<evidence type="ECO:0000256" key="5">
    <source>
        <dbReference type="ARBA" id="ARBA00023136"/>
    </source>
</evidence>
<evidence type="ECO:0000256" key="7">
    <source>
        <dbReference type="SAM" id="Phobius"/>
    </source>
</evidence>
<feature type="transmembrane region" description="Helical" evidence="7">
    <location>
        <begin position="53"/>
        <end position="75"/>
    </location>
</feature>
<evidence type="ECO:0000256" key="4">
    <source>
        <dbReference type="ARBA" id="ARBA00022989"/>
    </source>
</evidence>
<evidence type="ECO:0000256" key="2">
    <source>
        <dbReference type="ARBA" id="ARBA00022475"/>
    </source>
</evidence>
<keyword evidence="4 7" id="KW-1133">Transmembrane helix</keyword>
<sequence length="144" mass="15455">MLFQIGAGPAIAGAAFGAIFFVIFILALVILSLVGVIWAVIDIIRAKNEGDNWKVIWILVVVILGILGVAIYYFVGRKERISPGGGAPASKKAESARANPKAVKYIKEQRSAGYTTPEIRSELKEAGYSNDEIDASFRQAKGGD</sequence>
<keyword evidence="10" id="KW-1185">Reference proteome</keyword>
<reference evidence="9 10" key="1">
    <citation type="journal article" name="Nat. Commun.">
        <title>Undinarchaeota illuminate DPANN phylogeny and the impact of gene transfer on archaeal evolution.</title>
        <authorList>
            <person name="Dombrowski N."/>
            <person name="Williams T.A."/>
            <person name="Sun J."/>
            <person name="Woodcroft B.J."/>
            <person name="Lee J.H."/>
            <person name="Minh B.Q."/>
            <person name="Rinke C."/>
            <person name="Spang A."/>
        </authorList>
    </citation>
    <scope>NUCLEOTIDE SEQUENCE [LARGE SCALE GENOMIC DNA]</scope>
    <source>
        <strain evidence="9">MAG_bin1129</strain>
    </source>
</reference>
<evidence type="ECO:0000259" key="8">
    <source>
        <dbReference type="Pfam" id="PF13396"/>
    </source>
</evidence>
<accession>A0A832V198</accession>
<keyword evidence="3 7" id="KW-0812">Transmembrane</keyword>
<gene>
    <name evidence="9" type="ORF">H1016_05760</name>
</gene>
<comment type="subcellular location">
    <subcellularLocation>
        <location evidence="1">Cell membrane</location>
        <topology evidence="1">Multi-pass membrane protein</topology>
    </subcellularLocation>
</comment>
<evidence type="ECO:0000313" key="9">
    <source>
        <dbReference type="EMBL" id="HIK01009.1"/>
    </source>
</evidence>
<keyword evidence="2" id="KW-1003">Cell membrane</keyword>
<dbReference type="InterPro" id="IPR027379">
    <property type="entry name" value="CLS_N"/>
</dbReference>
<dbReference type="GO" id="GO:0005886">
    <property type="term" value="C:plasma membrane"/>
    <property type="evidence" value="ECO:0007669"/>
    <property type="project" value="UniProtKB-SubCell"/>
</dbReference>
<evidence type="ECO:0000313" key="10">
    <source>
        <dbReference type="Proteomes" id="UP000646946"/>
    </source>
</evidence>
<feature type="region of interest" description="Disordered" evidence="6">
    <location>
        <begin position="82"/>
        <end position="102"/>
    </location>
</feature>
<feature type="domain" description="Cardiolipin synthase N-terminal" evidence="8">
    <location>
        <begin position="36"/>
        <end position="77"/>
    </location>
</feature>
<name>A0A832V198_9ARCH</name>
<protein>
    <submittedName>
        <fullName evidence="9">PLDc_N domain-containing protein</fullName>
    </submittedName>
</protein>
<evidence type="ECO:0000256" key="3">
    <source>
        <dbReference type="ARBA" id="ARBA00022692"/>
    </source>
</evidence>
<comment type="caution">
    <text evidence="9">The sequence shown here is derived from an EMBL/GenBank/DDBJ whole genome shotgun (WGS) entry which is preliminary data.</text>
</comment>
<dbReference type="Proteomes" id="UP000646946">
    <property type="component" value="Unassembled WGS sequence"/>
</dbReference>
<keyword evidence="5 7" id="KW-0472">Membrane</keyword>
<organism evidence="9 10">
    <name type="scientific">Candidatus Naiadarchaeum limnaeum</name>
    <dbReference type="NCBI Taxonomy" id="2756139"/>
    <lineage>
        <taxon>Archaea</taxon>
        <taxon>Candidatus Undinarchaeota</taxon>
        <taxon>Candidatus Undinarchaeia</taxon>
        <taxon>Candidatus Naiadarchaeales</taxon>
        <taxon>Candidatus Naiadarchaeaceae</taxon>
        <taxon>Candidatus Naiadarchaeum</taxon>
    </lineage>
</organism>